<gene>
    <name evidence="1" type="ORF">AVEN_4826_1</name>
</gene>
<protein>
    <submittedName>
        <fullName evidence="1">Uncharacterized protein</fullName>
    </submittedName>
</protein>
<dbReference type="EMBL" id="BGPR01001277">
    <property type="protein sequence ID" value="GBM49943.1"/>
    <property type="molecule type" value="Genomic_DNA"/>
</dbReference>
<accession>A0A4Y2G8L7</accession>
<reference evidence="1 2" key="1">
    <citation type="journal article" date="2019" name="Sci. Rep.">
        <title>Orb-weaving spider Araneus ventricosus genome elucidates the spidroin gene catalogue.</title>
        <authorList>
            <person name="Kono N."/>
            <person name="Nakamura H."/>
            <person name="Ohtoshi R."/>
            <person name="Moran D.A.P."/>
            <person name="Shinohara A."/>
            <person name="Yoshida Y."/>
            <person name="Fujiwara M."/>
            <person name="Mori M."/>
            <person name="Tomita M."/>
            <person name="Arakawa K."/>
        </authorList>
    </citation>
    <scope>NUCLEOTIDE SEQUENCE [LARGE SCALE GENOMIC DNA]</scope>
</reference>
<organism evidence="1 2">
    <name type="scientific">Araneus ventricosus</name>
    <name type="common">Orbweaver spider</name>
    <name type="synonym">Epeira ventricosa</name>
    <dbReference type="NCBI Taxonomy" id="182803"/>
    <lineage>
        <taxon>Eukaryota</taxon>
        <taxon>Metazoa</taxon>
        <taxon>Ecdysozoa</taxon>
        <taxon>Arthropoda</taxon>
        <taxon>Chelicerata</taxon>
        <taxon>Arachnida</taxon>
        <taxon>Araneae</taxon>
        <taxon>Araneomorphae</taxon>
        <taxon>Entelegynae</taxon>
        <taxon>Araneoidea</taxon>
        <taxon>Araneidae</taxon>
        <taxon>Araneus</taxon>
    </lineage>
</organism>
<evidence type="ECO:0000313" key="1">
    <source>
        <dbReference type="EMBL" id="GBM49943.1"/>
    </source>
</evidence>
<keyword evidence="2" id="KW-1185">Reference proteome</keyword>
<evidence type="ECO:0000313" key="2">
    <source>
        <dbReference type="Proteomes" id="UP000499080"/>
    </source>
</evidence>
<proteinExistence type="predicted"/>
<dbReference type="Proteomes" id="UP000499080">
    <property type="component" value="Unassembled WGS sequence"/>
</dbReference>
<comment type="caution">
    <text evidence="1">The sequence shown here is derived from an EMBL/GenBank/DDBJ whole genome shotgun (WGS) entry which is preliminary data.</text>
</comment>
<name>A0A4Y2G8L7_ARAVE</name>
<dbReference type="AlphaFoldDB" id="A0A4Y2G8L7"/>
<sequence length="111" mass="13033">MDEVLVSCPIDGEVWPRSFVAVSRYPAISFCFNAFFCGQLKKWALKAVFQKLFVDNEMWIVYLLSSDLRYINYLDRAQILFVLSGACILYVHNDESVKQEHRRLQNFCLKL</sequence>